<keyword evidence="1" id="KW-1133">Transmembrane helix</keyword>
<gene>
    <name evidence="3" type="ORF">PENTCL1PPCAC_15671</name>
</gene>
<feature type="transmembrane region" description="Helical" evidence="1">
    <location>
        <begin position="249"/>
        <end position="270"/>
    </location>
</feature>
<dbReference type="PANTHER" id="PTHR45907:SF16">
    <property type="entry name" value="SERPENTINE RECEPTOR, CLASS J"/>
    <property type="match status" value="1"/>
</dbReference>
<dbReference type="Gene3D" id="1.20.1070.10">
    <property type="entry name" value="Rhodopsin 7-helix transmembrane proteins"/>
    <property type="match status" value="1"/>
</dbReference>
<evidence type="ECO:0000256" key="2">
    <source>
        <dbReference type="SAM" id="SignalP"/>
    </source>
</evidence>
<name>A0AAV5TD44_9BILA</name>
<dbReference type="EMBL" id="BTSX01000004">
    <property type="protein sequence ID" value="GMS93496.1"/>
    <property type="molecule type" value="Genomic_DNA"/>
</dbReference>
<reference evidence="3" key="1">
    <citation type="submission" date="2023-10" db="EMBL/GenBank/DDBJ databases">
        <title>Genome assembly of Pristionchus species.</title>
        <authorList>
            <person name="Yoshida K."/>
            <person name="Sommer R.J."/>
        </authorList>
    </citation>
    <scope>NUCLEOTIDE SEQUENCE</scope>
    <source>
        <strain evidence="3">RS0144</strain>
    </source>
</reference>
<evidence type="ECO:0000313" key="4">
    <source>
        <dbReference type="Proteomes" id="UP001432027"/>
    </source>
</evidence>
<keyword evidence="4" id="KW-1185">Reference proteome</keyword>
<dbReference type="InterPro" id="IPR019423">
    <property type="entry name" value="7TM_GPCR_serpentine_rcpt_Srj"/>
</dbReference>
<evidence type="ECO:0000313" key="3">
    <source>
        <dbReference type="EMBL" id="GMS93496.1"/>
    </source>
</evidence>
<dbReference type="SUPFAM" id="SSF81321">
    <property type="entry name" value="Family A G protein-coupled receptor-like"/>
    <property type="match status" value="1"/>
</dbReference>
<feature type="non-terminal residue" evidence="3">
    <location>
        <position position="1"/>
    </location>
</feature>
<keyword evidence="1" id="KW-0812">Transmembrane</keyword>
<feature type="transmembrane region" description="Helical" evidence="1">
    <location>
        <begin position="96"/>
        <end position="116"/>
    </location>
</feature>
<keyword evidence="2" id="KW-0732">Signal</keyword>
<proteinExistence type="predicted"/>
<evidence type="ECO:0000256" key="1">
    <source>
        <dbReference type="SAM" id="Phobius"/>
    </source>
</evidence>
<sequence length="337" mass="38204">RLSIFSLSILAMSLVTVCSNIEHVNKVTGIALNILLLYLITTYSRKSLGTYKYLLIVFASSDVILTLVHVCINHQIVSVGSTFACVGYSFFQSRHFTAIYCSSFTLAFSLSIFNFLYRFWAVKYPHLLDLFTNKYFIALLAMVAASTFFSWYLLCVLGTTGGIDEVGTIVARKEYYRRFGRNLTDGFQVLDHWRDGKFNVRAFWVFLACDMMIISCITLAGAFAFLCYYHIQKAEKLSIQSKLLQAKMLLTLCAQTAVPILFVFVPYFAVLSFPFFQIDAHLLNVGCTSLISLFPTCDAIVIIMLMTDYREGLKAMILRRKTSVSMLDSRNTISRIS</sequence>
<feature type="non-terminal residue" evidence="3">
    <location>
        <position position="337"/>
    </location>
</feature>
<dbReference type="PANTHER" id="PTHR45907">
    <property type="entry name" value="SERPENTINE RECEPTOR, CLASS J"/>
    <property type="match status" value="1"/>
</dbReference>
<evidence type="ECO:0008006" key="5">
    <source>
        <dbReference type="Google" id="ProtNLM"/>
    </source>
</evidence>
<dbReference type="Pfam" id="PF10326">
    <property type="entry name" value="7TM_GPCR_Str"/>
    <property type="match status" value="1"/>
</dbReference>
<comment type="caution">
    <text evidence="3">The sequence shown here is derived from an EMBL/GenBank/DDBJ whole genome shotgun (WGS) entry which is preliminary data.</text>
</comment>
<keyword evidence="1" id="KW-0472">Membrane</keyword>
<feature type="transmembrane region" description="Helical" evidence="1">
    <location>
        <begin position="203"/>
        <end position="228"/>
    </location>
</feature>
<feature type="chain" id="PRO_5043741914" description="G protein-coupled receptor" evidence="2">
    <location>
        <begin position="19"/>
        <end position="337"/>
    </location>
</feature>
<protein>
    <recommendedName>
        <fullName evidence="5">G protein-coupled receptor</fullName>
    </recommendedName>
</protein>
<dbReference type="Proteomes" id="UP001432027">
    <property type="component" value="Unassembled WGS sequence"/>
</dbReference>
<feature type="transmembrane region" description="Helical" evidence="1">
    <location>
        <begin position="282"/>
        <end position="306"/>
    </location>
</feature>
<feature type="transmembrane region" description="Helical" evidence="1">
    <location>
        <begin position="53"/>
        <end position="76"/>
    </location>
</feature>
<dbReference type="InterPro" id="IPR019428">
    <property type="entry name" value="7TM_GPCR_serpentine_rcpt_Str"/>
</dbReference>
<accession>A0AAV5TD44</accession>
<organism evidence="3 4">
    <name type="scientific">Pristionchus entomophagus</name>
    <dbReference type="NCBI Taxonomy" id="358040"/>
    <lineage>
        <taxon>Eukaryota</taxon>
        <taxon>Metazoa</taxon>
        <taxon>Ecdysozoa</taxon>
        <taxon>Nematoda</taxon>
        <taxon>Chromadorea</taxon>
        <taxon>Rhabditida</taxon>
        <taxon>Rhabditina</taxon>
        <taxon>Diplogasteromorpha</taxon>
        <taxon>Diplogasteroidea</taxon>
        <taxon>Neodiplogasteridae</taxon>
        <taxon>Pristionchus</taxon>
    </lineage>
</organism>
<feature type="signal peptide" evidence="2">
    <location>
        <begin position="1"/>
        <end position="18"/>
    </location>
</feature>
<dbReference type="AlphaFoldDB" id="A0AAV5TD44"/>
<feature type="transmembrane region" description="Helical" evidence="1">
    <location>
        <begin position="27"/>
        <end position="44"/>
    </location>
</feature>
<feature type="transmembrane region" description="Helical" evidence="1">
    <location>
        <begin position="136"/>
        <end position="154"/>
    </location>
</feature>